<comment type="catalytic activity">
    <reaction evidence="1 10">
        <text>Transfers a segment of a (1-&gt;4)-alpha-D-glucan chain to a primary hydroxy group in a similar glucan chain.</text>
        <dbReference type="EC" id="2.4.1.18"/>
    </reaction>
</comment>
<dbReference type="Gene3D" id="2.60.40.10">
    <property type="entry name" value="Immunoglobulins"/>
    <property type="match status" value="1"/>
</dbReference>
<dbReference type="InterPro" id="IPR037439">
    <property type="entry name" value="Branching_enzy"/>
</dbReference>
<dbReference type="PIRSF" id="PIRSF000463">
    <property type="entry name" value="GlgB"/>
    <property type="match status" value="1"/>
</dbReference>
<dbReference type="CDD" id="cd11322">
    <property type="entry name" value="AmyAc_Glg_BE"/>
    <property type="match status" value="1"/>
</dbReference>
<dbReference type="NCBIfam" id="NF003811">
    <property type="entry name" value="PRK05402.1"/>
    <property type="match status" value="1"/>
</dbReference>
<dbReference type="CDD" id="cd02855">
    <property type="entry name" value="E_set_GBE_prok_N"/>
    <property type="match status" value="1"/>
</dbReference>
<dbReference type="SMART" id="SM00642">
    <property type="entry name" value="Aamy"/>
    <property type="match status" value="1"/>
</dbReference>
<dbReference type="EMBL" id="QZJZ01000105">
    <property type="protein sequence ID" value="RJP55903.1"/>
    <property type="molecule type" value="Genomic_DNA"/>
</dbReference>
<dbReference type="Proteomes" id="UP000266426">
    <property type="component" value="Unassembled WGS sequence"/>
</dbReference>
<dbReference type="FunFam" id="2.60.40.10:FF:000169">
    <property type="entry name" value="1,4-alpha-glucan branching enzyme GlgB"/>
    <property type="match status" value="1"/>
</dbReference>
<comment type="function">
    <text evidence="2 10">Catalyzes the formation of the alpha-1,6-glucosidic linkages in glycogen by scission of a 1,4-alpha-linked oligosaccharide from growing alpha-1,4-glucan chains and the subsequent attachment of the oligosaccharide to the alpha-1,6 position.</text>
</comment>
<evidence type="ECO:0000313" key="14">
    <source>
        <dbReference type="Proteomes" id="UP000266426"/>
    </source>
</evidence>
<sequence>MPSSAHKQNVIHGVSLFTEYDIHLFREGSHFNLYTKFGSHTMTVDGTEGTYFAVWAPNAKHVYVMGDFNKWKKTSHPLAVRWDSSGIWEGFIPGLKKGTRYKYNIISHHNNYKVDKGDPYALFWEISPNTASRVWDLEYEWNDAEWMKKRRHYNSLHAPQSIYEVHLGSWRRVPDDNGFLSYRDMAPYLVQHVKKMGFTHVEFLPVMEHPFYGSWGYQCVGYFAPTSRFGTPQDFMYLIDYLHQHDIGVILDWVPSHFPSDEHGPIYFDGTHLYEHADPRKGFHPDWKSYIFNFGRNEVRNFLISNALFWLENYHADGLRVDAVASMLYLDYSRKEGEWIPNEYGGRENLEAIHFMRRLNEVVYERFPDTQTIAEESTSWPMVSRPNYLGGLGFGMKWNMGWMHDTLAYLSKDPIYRVYHHGQLTFSIMYAFSENFVLALSHDEVVHGKGSLINKMPGDEWQKFANLRLLMAYMFTHPGKKLLFMGAEFGQWNEWNHDNSLDWHLTQYPLHRGLQQLISQLNFIYRRESALYDLDNHPNGFEWLDCHDCEKSIISYVRKGSLPDSNMIIACNFTPVPRYNYTIGVEEKGYWNEVLNTDAGEYGGSGIGNFGGVEARQVPCHGKTRSISITLPPLAAVIFKKTPQAEEGQKT</sequence>
<evidence type="ECO:0000256" key="3">
    <source>
        <dbReference type="ARBA" id="ARBA00004964"/>
    </source>
</evidence>
<evidence type="ECO:0000256" key="4">
    <source>
        <dbReference type="ARBA" id="ARBA00009000"/>
    </source>
</evidence>
<organism evidence="13 14">
    <name type="scientific">Candidatus Auribacter fodinae</name>
    <dbReference type="NCBI Taxonomy" id="2093366"/>
    <lineage>
        <taxon>Bacteria</taxon>
        <taxon>Pseudomonadati</taxon>
        <taxon>Candidatus Auribacterota</taxon>
        <taxon>Candidatus Auribacteria</taxon>
        <taxon>Candidatus Auribacterales</taxon>
        <taxon>Candidatus Auribacteraceae</taxon>
        <taxon>Candidatus Auribacter</taxon>
    </lineage>
</organism>
<dbReference type="InterPro" id="IPR013780">
    <property type="entry name" value="Glyco_hydro_b"/>
</dbReference>
<dbReference type="Pfam" id="PF02806">
    <property type="entry name" value="Alpha-amylase_C"/>
    <property type="match status" value="1"/>
</dbReference>
<evidence type="ECO:0000256" key="8">
    <source>
        <dbReference type="ARBA" id="ARBA00023056"/>
    </source>
</evidence>
<comment type="pathway">
    <text evidence="3 10">Glycan biosynthesis; glycogen biosynthesis.</text>
</comment>
<feature type="domain" description="Glycosyl hydrolase family 13 catalytic" evidence="12">
    <location>
        <begin position="164"/>
        <end position="524"/>
    </location>
</feature>
<dbReference type="InterPro" id="IPR013783">
    <property type="entry name" value="Ig-like_fold"/>
</dbReference>
<evidence type="ECO:0000256" key="7">
    <source>
        <dbReference type="ARBA" id="ARBA00022679"/>
    </source>
</evidence>
<dbReference type="Gene3D" id="3.20.20.80">
    <property type="entry name" value="Glycosidases"/>
    <property type="match status" value="1"/>
</dbReference>
<keyword evidence="8 10" id="KW-0320">Glycogen biosynthesis</keyword>
<dbReference type="InterPro" id="IPR006047">
    <property type="entry name" value="GH13_cat_dom"/>
</dbReference>
<dbReference type="GO" id="GO:0003844">
    <property type="term" value="F:1,4-alpha-glucan branching enzyme activity"/>
    <property type="evidence" value="ECO:0007669"/>
    <property type="project" value="UniProtKB-UniRule"/>
</dbReference>
<dbReference type="AlphaFoldDB" id="A0A3A4QTM3"/>
<dbReference type="GO" id="GO:0005978">
    <property type="term" value="P:glycogen biosynthetic process"/>
    <property type="evidence" value="ECO:0007669"/>
    <property type="project" value="UniProtKB-UniRule"/>
</dbReference>
<dbReference type="FunFam" id="2.60.40.1180:FF:000002">
    <property type="entry name" value="1,4-alpha-glucan branching enzyme GlgB"/>
    <property type="match status" value="1"/>
</dbReference>
<dbReference type="EC" id="2.4.1.18" evidence="10"/>
<dbReference type="InterPro" id="IPR006048">
    <property type="entry name" value="A-amylase/branching_C"/>
</dbReference>
<name>A0A3A4QTM3_9BACT</name>
<accession>A0A3A4QTM3</accession>
<dbReference type="UniPathway" id="UPA00164"/>
<keyword evidence="5 10" id="KW-0321">Glycogen metabolism</keyword>
<dbReference type="InterPro" id="IPR017853">
    <property type="entry name" value="GH"/>
</dbReference>
<dbReference type="NCBIfam" id="NF008967">
    <property type="entry name" value="PRK12313.1"/>
    <property type="match status" value="1"/>
</dbReference>
<proteinExistence type="inferred from homology"/>
<evidence type="ECO:0000256" key="6">
    <source>
        <dbReference type="ARBA" id="ARBA00022676"/>
    </source>
</evidence>
<dbReference type="HAMAP" id="MF_00685">
    <property type="entry name" value="GlgB"/>
    <property type="match status" value="1"/>
</dbReference>
<protein>
    <recommendedName>
        <fullName evidence="10">1,4-alpha-glucan branching enzyme GlgB</fullName>
        <ecNumber evidence="10">2.4.1.18</ecNumber>
    </recommendedName>
    <alternativeName>
        <fullName evidence="10">1,4-alpha-D-glucan:1,4-alpha-D-glucan 6-glucosyl-transferase</fullName>
    </alternativeName>
    <alternativeName>
        <fullName evidence="10">Alpha-(1-&gt;4)-glucan branching enzyme</fullName>
    </alternativeName>
    <alternativeName>
        <fullName evidence="10">Glycogen branching enzyme</fullName>
        <shortName evidence="10">BE</shortName>
    </alternativeName>
</protein>
<dbReference type="InterPro" id="IPR004193">
    <property type="entry name" value="Glyco_hydro_13_N"/>
</dbReference>
<evidence type="ECO:0000256" key="2">
    <source>
        <dbReference type="ARBA" id="ARBA00002953"/>
    </source>
</evidence>
<feature type="active site" description="Proton donor" evidence="10 11">
    <location>
        <position position="375"/>
    </location>
</feature>
<dbReference type="Pfam" id="PF02922">
    <property type="entry name" value="CBM_48"/>
    <property type="match status" value="1"/>
</dbReference>
<dbReference type="SUPFAM" id="SSF51011">
    <property type="entry name" value="Glycosyl hydrolase domain"/>
    <property type="match status" value="1"/>
</dbReference>
<evidence type="ECO:0000256" key="10">
    <source>
        <dbReference type="HAMAP-Rule" id="MF_00685"/>
    </source>
</evidence>
<dbReference type="GO" id="GO:0005829">
    <property type="term" value="C:cytosol"/>
    <property type="evidence" value="ECO:0007669"/>
    <property type="project" value="TreeGrafter"/>
</dbReference>
<dbReference type="Pfam" id="PF00128">
    <property type="entry name" value="Alpha-amylase"/>
    <property type="match status" value="1"/>
</dbReference>
<dbReference type="InterPro" id="IPR006407">
    <property type="entry name" value="GlgB"/>
</dbReference>
<keyword evidence="9 10" id="KW-0119">Carbohydrate metabolism</keyword>
<comment type="similarity">
    <text evidence="4 10">Belongs to the glycosyl hydrolase 13 family. GlgB subfamily.</text>
</comment>
<evidence type="ECO:0000256" key="11">
    <source>
        <dbReference type="PIRSR" id="PIRSR000463-1"/>
    </source>
</evidence>
<evidence type="ECO:0000256" key="1">
    <source>
        <dbReference type="ARBA" id="ARBA00000826"/>
    </source>
</evidence>
<dbReference type="PANTHER" id="PTHR43651:SF3">
    <property type="entry name" value="1,4-ALPHA-GLUCAN-BRANCHING ENZYME"/>
    <property type="match status" value="1"/>
</dbReference>
<evidence type="ECO:0000256" key="9">
    <source>
        <dbReference type="ARBA" id="ARBA00023277"/>
    </source>
</evidence>
<evidence type="ECO:0000259" key="12">
    <source>
        <dbReference type="SMART" id="SM00642"/>
    </source>
</evidence>
<gene>
    <name evidence="10 13" type="primary">glgB</name>
    <name evidence="13" type="ORF">C4541_13420</name>
</gene>
<keyword evidence="7 10" id="KW-0808">Transferase</keyword>
<feature type="active site" description="Nucleophile" evidence="10 11">
    <location>
        <position position="322"/>
    </location>
</feature>
<evidence type="ECO:0000256" key="5">
    <source>
        <dbReference type="ARBA" id="ARBA00022600"/>
    </source>
</evidence>
<comment type="caution">
    <text evidence="13">The sequence shown here is derived from an EMBL/GenBank/DDBJ whole genome shotgun (WGS) entry which is preliminary data.</text>
</comment>
<keyword evidence="6 10" id="KW-0328">Glycosyltransferase</keyword>
<dbReference type="SUPFAM" id="SSF51445">
    <property type="entry name" value="(Trans)glycosidases"/>
    <property type="match status" value="1"/>
</dbReference>
<reference evidence="13 14" key="1">
    <citation type="journal article" date="2017" name="ISME J.">
        <title>Energy and carbon metabolisms in a deep terrestrial subsurface fluid microbial community.</title>
        <authorList>
            <person name="Momper L."/>
            <person name="Jungbluth S.P."/>
            <person name="Lee M.D."/>
            <person name="Amend J.P."/>
        </authorList>
    </citation>
    <scope>NUCLEOTIDE SEQUENCE [LARGE SCALE GENOMIC DNA]</scope>
    <source>
        <strain evidence="13">SURF_26</strain>
    </source>
</reference>
<evidence type="ECO:0000313" key="13">
    <source>
        <dbReference type="EMBL" id="RJP55903.1"/>
    </source>
</evidence>
<comment type="subunit">
    <text evidence="10">Monomer.</text>
</comment>
<dbReference type="NCBIfam" id="TIGR01515">
    <property type="entry name" value="branching_enzym"/>
    <property type="match status" value="1"/>
</dbReference>
<dbReference type="GO" id="GO:0004553">
    <property type="term" value="F:hydrolase activity, hydrolyzing O-glycosyl compounds"/>
    <property type="evidence" value="ECO:0007669"/>
    <property type="project" value="InterPro"/>
</dbReference>
<dbReference type="FunFam" id="3.20.20.80:FF:000003">
    <property type="entry name" value="1,4-alpha-glucan branching enzyme GlgB"/>
    <property type="match status" value="1"/>
</dbReference>
<dbReference type="Gene3D" id="2.60.40.1180">
    <property type="entry name" value="Golgi alpha-mannosidase II"/>
    <property type="match status" value="1"/>
</dbReference>
<dbReference type="GO" id="GO:0043169">
    <property type="term" value="F:cation binding"/>
    <property type="evidence" value="ECO:0007669"/>
    <property type="project" value="InterPro"/>
</dbReference>
<dbReference type="InterPro" id="IPR044143">
    <property type="entry name" value="GlgB_N_E_set_prok"/>
</dbReference>
<dbReference type="PANTHER" id="PTHR43651">
    <property type="entry name" value="1,4-ALPHA-GLUCAN-BRANCHING ENZYME"/>
    <property type="match status" value="1"/>
</dbReference>